<dbReference type="InParanoid" id="L0ABC2"/>
<keyword evidence="1" id="KW-0472">Membrane</keyword>
<dbReference type="Proteomes" id="UP000010469">
    <property type="component" value="Chromosome"/>
</dbReference>
<proteinExistence type="predicted"/>
<evidence type="ECO:0000313" key="2">
    <source>
        <dbReference type="EMBL" id="AFZ70719.1"/>
    </source>
</evidence>
<organism evidence="2 3">
    <name type="scientific">Caldisphaera lagunensis (strain DSM 15908 / JCM 11604 / ANMR 0165 / IC-154)</name>
    <dbReference type="NCBI Taxonomy" id="1056495"/>
    <lineage>
        <taxon>Archaea</taxon>
        <taxon>Thermoproteota</taxon>
        <taxon>Thermoprotei</taxon>
        <taxon>Acidilobales</taxon>
        <taxon>Caldisphaeraceae</taxon>
        <taxon>Caldisphaera</taxon>
    </lineage>
</organism>
<dbReference type="EMBL" id="CP003378">
    <property type="protein sequence ID" value="AFZ70719.1"/>
    <property type="molecule type" value="Genomic_DNA"/>
</dbReference>
<dbReference type="AlphaFoldDB" id="L0ABC2"/>
<accession>L0ABC2</accession>
<keyword evidence="3" id="KW-1185">Reference proteome</keyword>
<name>L0ABC2_CALLD</name>
<dbReference type="HOGENOM" id="CLU_1340681_0_0_2"/>
<feature type="transmembrane region" description="Helical" evidence="1">
    <location>
        <begin position="176"/>
        <end position="199"/>
    </location>
</feature>
<dbReference type="OrthoDB" id="46214at2157"/>
<dbReference type="STRING" id="1056495.Calag_0996"/>
<gene>
    <name evidence="2" type="ordered locus">Calag_0996</name>
</gene>
<keyword evidence="1" id="KW-0812">Transmembrane</keyword>
<dbReference type="GeneID" id="14212256"/>
<evidence type="ECO:0000256" key="1">
    <source>
        <dbReference type="SAM" id="Phobius"/>
    </source>
</evidence>
<dbReference type="RefSeq" id="WP_015232616.1">
    <property type="nucleotide sequence ID" value="NC_019791.1"/>
</dbReference>
<reference evidence="3" key="1">
    <citation type="submission" date="2012-03" db="EMBL/GenBank/DDBJ databases">
        <title>Complete genome of Caldisphaera lagunensis DSM 15908.</title>
        <authorList>
            <person name="Lucas S."/>
            <person name="Copeland A."/>
            <person name="Lapidus A."/>
            <person name="Glavina del Rio T."/>
            <person name="Dalin E."/>
            <person name="Tice H."/>
            <person name="Bruce D."/>
            <person name="Goodwin L."/>
            <person name="Pitluck S."/>
            <person name="Peters L."/>
            <person name="Mikhailova N."/>
            <person name="Teshima H."/>
            <person name="Kyrpides N."/>
            <person name="Mavromatis K."/>
            <person name="Ivanova N."/>
            <person name="Brettin T."/>
            <person name="Detter J.C."/>
            <person name="Han C."/>
            <person name="Larimer F."/>
            <person name="Land M."/>
            <person name="Hauser L."/>
            <person name="Markowitz V."/>
            <person name="Cheng J.-F."/>
            <person name="Hugenholtz P."/>
            <person name="Woyke T."/>
            <person name="Wu D."/>
            <person name="Spring S."/>
            <person name="Schroeder M."/>
            <person name="Brambilla E."/>
            <person name="Klenk H.-P."/>
            <person name="Eisen J.A."/>
        </authorList>
    </citation>
    <scope>NUCLEOTIDE SEQUENCE [LARGE SCALE GENOMIC DNA]</scope>
    <source>
        <strain evidence="3">DSM 15908 / JCM 11604 / IC-154</strain>
    </source>
</reference>
<sequence length="204" mass="21817" precursor="true">MFWFKKLLPRIIFGIAIALIIASVFATQYGVKTYSSWSIGYDGKSAPSILAAIVPTSSGVAQINITGVSQALYMNLTGNPLTLLGEAGGLGLKTVNTISHDDFQTGVYFVVTGLQGNPITAEQAFQGLVKNAQKVGNSYIVKKTVNPEESIVVLAFPNSSTVLINENFKVTGYGHISLSLGIELGILLILISIVLEIILRRSLK</sequence>
<protein>
    <submittedName>
        <fullName evidence="2">Uncharacterized protein</fullName>
    </submittedName>
</protein>
<keyword evidence="1" id="KW-1133">Transmembrane helix</keyword>
<evidence type="ECO:0000313" key="3">
    <source>
        <dbReference type="Proteomes" id="UP000010469"/>
    </source>
</evidence>
<dbReference type="KEGG" id="clg:Calag_0996"/>
<dbReference type="eggNOG" id="arCOG11610">
    <property type="taxonomic scope" value="Archaea"/>
</dbReference>